<organism evidence="1 2">
    <name type="scientific">Paraglaciecola arctica BSs20135</name>
    <dbReference type="NCBI Taxonomy" id="493475"/>
    <lineage>
        <taxon>Bacteria</taxon>
        <taxon>Pseudomonadati</taxon>
        <taxon>Pseudomonadota</taxon>
        <taxon>Gammaproteobacteria</taxon>
        <taxon>Alteromonadales</taxon>
        <taxon>Alteromonadaceae</taxon>
        <taxon>Paraglaciecola</taxon>
    </lineage>
</organism>
<dbReference type="STRING" id="493475.GARC_3197"/>
<dbReference type="OrthoDB" id="7269818at2"/>
<dbReference type="RefSeq" id="WP_007621783.1">
    <property type="nucleotide sequence ID" value="NZ_BAEO01000047.1"/>
</dbReference>
<evidence type="ECO:0000313" key="2">
    <source>
        <dbReference type="Proteomes" id="UP000006327"/>
    </source>
</evidence>
<comment type="caution">
    <text evidence="1">The sequence shown here is derived from an EMBL/GenBank/DDBJ whole genome shotgun (WGS) entry which is preliminary data.</text>
</comment>
<evidence type="ECO:0000313" key="1">
    <source>
        <dbReference type="EMBL" id="GAC20156.1"/>
    </source>
</evidence>
<accession>K6Y875</accession>
<name>K6Y875_9ALTE</name>
<sequence length="95" mass="11031">MREQNIVYSLAWFQPNEWSRLKEVVDDPSSLDDTYEEWRANAEKAISKYRANGQTVQKISIKISELLIWCGSKGYKPDSEARAEYTASLAKERNK</sequence>
<protein>
    <submittedName>
        <fullName evidence="1">Uncharacterized protein</fullName>
    </submittedName>
</protein>
<reference evidence="1 2" key="1">
    <citation type="journal article" date="2017" name="Antonie Van Leeuwenhoek">
        <title>Rhizobium rhizosphaerae sp. nov., a novel species isolated from rice rhizosphere.</title>
        <authorList>
            <person name="Zhao J.J."/>
            <person name="Zhang J."/>
            <person name="Zhang R.J."/>
            <person name="Zhang C.W."/>
            <person name="Yin H.Q."/>
            <person name="Zhang X.X."/>
        </authorList>
    </citation>
    <scope>NUCLEOTIDE SEQUENCE [LARGE SCALE GENOMIC DNA]</scope>
    <source>
        <strain evidence="1 2">BSs20135</strain>
    </source>
</reference>
<dbReference type="eggNOG" id="ENOG5033I30">
    <property type="taxonomic scope" value="Bacteria"/>
</dbReference>
<dbReference type="AlphaFoldDB" id="K6Y875"/>
<proteinExistence type="predicted"/>
<dbReference type="Proteomes" id="UP000006327">
    <property type="component" value="Unassembled WGS sequence"/>
</dbReference>
<keyword evidence="2" id="KW-1185">Reference proteome</keyword>
<gene>
    <name evidence="1" type="ORF">GARC_3197</name>
</gene>
<dbReference type="EMBL" id="BAEO01000047">
    <property type="protein sequence ID" value="GAC20156.1"/>
    <property type="molecule type" value="Genomic_DNA"/>
</dbReference>